<evidence type="ECO:0000313" key="11">
    <source>
        <dbReference type="EMBL" id="SUQ12836.1"/>
    </source>
</evidence>
<dbReference type="EMBL" id="UHJJ01000002">
    <property type="protein sequence ID" value="SUQ12836.1"/>
    <property type="molecule type" value="Genomic_DNA"/>
</dbReference>
<dbReference type="AlphaFoldDB" id="A0A316A2S5"/>
<organism evidence="11 12">
    <name type="scientific">Faecalicatena contorta</name>
    <dbReference type="NCBI Taxonomy" id="39482"/>
    <lineage>
        <taxon>Bacteria</taxon>
        <taxon>Bacillati</taxon>
        <taxon>Bacillota</taxon>
        <taxon>Clostridia</taxon>
        <taxon>Lachnospirales</taxon>
        <taxon>Lachnospiraceae</taxon>
        <taxon>Faecalicatena</taxon>
    </lineage>
</organism>
<proteinExistence type="predicted"/>
<feature type="domain" description="ABC transporter" evidence="10">
    <location>
        <begin position="5"/>
        <end position="241"/>
    </location>
</feature>
<keyword evidence="5" id="KW-0677">Repeat</keyword>
<dbReference type="FunFam" id="3.40.50.300:FF:000127">
    <property type="entry name" value="Ribose import ATP-binding protein RbsA"/>
    <property type="match status" value="1"/>
</dbReference>
<feature type="domain" description="ABC transporter" evidence="10">
    <location>
        <begin position="251"/>
        <end position="494"/>
    </location>
</feature>
<evidence type="ECO:0000256" key="2">
    <source>
        <dbReference type="ARBA" id="ARBA00022448"/>
    </source>
</evidence>
<keyword evidence="7 11" id="KW-0067">ATP-binding</keyword>
<evidence type="ECO:0000313" key="12">
    <source>
        <dbReference type="Proteomes" id="UP000254051"/>
    </source>
</evidence>
<sequence>MRPFLQVRNIAKEFPGVKALEDISIDFYPGECHALVGENGAGKSTLIKIIASIYKPTRGEVFLDGKVCNFKNPKDALDAGIAVIAQETAIAPHLSVAENMYLGCEPKKANGMLDRKKMESDAQEVLHEMGLEIDAHTLCARLTAAQLQMVEIAKVISKHAKVVVLDEPTSSLSEKEIESLFEQVRKMKAADTTMIYVTHRMAELPIICERCSIFRDGLKVAEYKVNEVSEQTIVNSMVGRELGAYVKPEHTAKEEILRVEGLCQEGIFENISFHANAGEIVAFSGLVGAGRTEVMEAIFGATKITSGKVFLYGEEVHFKNPEDAISRKVGLATEDRRRTGLLLKKSIQENIALPNLPFHAKKGFVNVPWEKEISDEYMEKLKIKAPNIKTLCGNLSGGNQQKVILSKWLAAGVKLLILDEPTKGIDVNARAEFYALMNKFVEDGGCIVMVSSDMPEIIKVADRVYVMSEGRQTGELNRQEINELNLISLASPVSEESDPN</sequence>
<keyword evidence="4" id="KW-0762">Sugar transport</keyword>
<evidence type="ECO:0000256" key="5">
    <source>
        <dbReference type="ARBA" id="ARBA00022737"/>
    </source>
</evidence>
<evidence type="ECO:0000256" key="1">
    <source>
        <dbReference type="ARBA" id="ARBA00004202"/>
    </source>
</evidence>
<dbReference type="PANTHER" id="PTHR43790">
    <property type="entry name" value="CARBOHYDRATE TRANSPORT ATP-BINDING PROTEIN MG119-RELATED"/>
    <property type="match status" value="1"/>
</dbReference>
<evidence type="ECO:0000256" key="3">
    <source>
        <dbReference type="ARBA" id="ARBA00022475"/>
    </source>
</evidence>
<dbReference type="Gene3D" id="3.40.50.300">
    <property type="entry name" value="P-loop containing nucleotide triphosphate hydrolases"/>
    <property type="match status" value="2"/>
</dbReference>
<dbReference type="GO" id="GO:0005886">
    <property type="term" value="C:plasma membrane"/>
    <property type="evidence" value="ECO:0007669"/>
    <property type="project" value="UniProtKB-SubCell"/>
</dbReference>
<comment type="subcellular location">
    <subcellularLocation>
        <location evidence="1">Cell membrane</location>
        <topology evidence="1">Peripheral membrane protein</topology>
    </subcellularLocation>
</comment>
<dbReference type="InterPro" id="IPR003593">
    <property type="entry name" value="AAA+_ATPase"/>
</dbReference>
<keyword evidence="3" id="KW-1003">Cell membrane</keyword>
<dbReference type="SMART" id="SM00382">
    <property type="entry name" value="AAA"/>
    <property type="match status" value="2"/>
</dbReference>
<dbReference type="PANTHER" id="PTHR43790:SF3">
    <property type="entry name" value="D-ALLOSE IMPORT ATP-BINDING PROTEIN ALSA-RELATED"/>
    <property type="match status" value="1"/>
</dbReference>
<dbReference type="InterPro" id="IPR003439">
    <property type="entry name" value="ABC_transporter-like_ATP-bd"/>
</dbReference>
<evidence type="ECO:0000256" key="8">
    <source>
        <dbReference type="ARBA" id="ARBA00022967"/>
    </source>
</evidence>
<dbReference type="GO" id="GO:0005524">
    <property type="term" value="F:ATP binding"/>
    <property type="evidence" value="ECO:0007669"/>
    <property type="project" value="UniProtKB-KW"/>
</dbReference>
<protein>
    <submittedName>
        <fullName evidence="11">Ribose transport system ATP-binding protein</fullName>
    </submittedName>
</protein>
<name>A0A316A2S5_9FIRM</name>
<dbReference type="InterPro" id="IPR050107">
    <property type="entry name" value="ABC_carbohydrate_import_ATPase"/>
</dbReference>
<accession>A0A316A2S5</accession>
<dbReference type="RefSeq" id="WP_109708869.1">
    <property type="nucleotide sequence ID" value="NZ_QGDS01000002.1"/>
</dbReference>
<keyword evidence="6" id="KW-0547">Nucleotide-binding</keyword>
<dbReference type="CDD" id="cd03215">
    <property type="entry name" value="ABC_Carb_Monos_II"/>
    <property type="match status" value="1"/>
</dbReference>
<keyword evidence="8" id="KW-1278">Translocase</keyword>
<reference evidence="12" key="1">
    <citation type="submission" date="2017-07" db="EMBL/GenBank/DDBJ databases">
        <authorList>
            <person name="Varghese N."/>
            <person name="Submissions S."/>
        </authorList>
    </citation>
    <scope>NUCLEOTIDE SEQUENCE [LARGE SCALE GENOMIC DNA]</scope>
    <source>
        <strain evidence="12">NLAE-zl-C134</strain>
    </source>
</reference>
<gene>
    <name evidence="11" type="ORF">SAMN05216529_10251</name>
</gene>
<dbReference type="Proteomes" id="UP000254051">
    <property type="component" value="Unassembled WGS sequence"/>
</dbReference>
<dbReference type="InterPro" id="IPR027417">
    <property type="entry name" value="P-loop_NTPase"/>
</dbReference>
<keyword evidence="2" id="KW-0813">Transport</keyword>
<evidence type="ECO:0000259" key="10">
    <source>
        <dbReference type="PROSITE" id="PS50893"/>
    </source>
</evidence>
<dbReference type="PROSITE" id="PS00211">
    <property type="entry name" value="ABC_TRANSPORTER_1"/>
    <property type="match status" value="1"/>
</dbReference>
<dbReference type="GO" id="GO:0016887">
    <property type="term" value="F:ATP hydrolysis activity"/>
    <property type="evidence" value="ECO:0007669"/>
    <property type="project" value="InterPro"/>
</dbReference>
<evidence type="ECO:0000256" key="6">
    <source>
        <dbReference type="ARBA" id="ARBA00022741"/>
    </source>
</evidence>
<dbReference type="Pfam" id="PF00005">
    <property type="entry name" value="ABC_tran"/>
    <property type="match status" value="2"/>
</dbReference>
<dbReference type="InterPro" id="IPR017871">
    <property type="entry name" value="ABC_transporter-like_CS"/>
</dbReference>
<dbReference type="CDD" id="cd03216">
    <property type="entry name" value="ABC_Carb_Monos_I"/>
    <property type="match status" value="1"/>
</dbReference>
<evidence type="ECO:0000256" key="7">
    <source>
        <dbReference type="ARBA" id="ARBA00022840"/>
    </source>
</evidence>
<keyword evidence="9" id="KW-0472">Membrane</keyword>
<evidence type="ECO:0000256" key="4">
    <source>
        <dbReference type="ARBA" id="ARBA00022597"/>
    </source>
</evidence>
<dbReference type="OrthoDB" id="9771863at2"/>
<dbReference type="SUPFAM" id="SSF52540">
    <property type="entry name" value="P-loop containing nucleoside triphosphate hydrolases"/>
    <property type="match status" value="2"/>
</dbReference>
<keyword evidence="12" id="KW-1185">Reference proteome</keyword>
<evidence type="ECO:0000256" key="9">
    <source>
        <dbReference type="ARBA" id="ARBA00023136"/>
    </source>
</evidence>
<dbReference type="PROSITE" id="PS50893">
    <property type="entry name" value="ABC_TRANSPORTER_2"/>
    <property type="match status" value="2"/>
</dbReference>